<keyword evidence="4" id="KW-1185">Reference proteome</keyword>
<evidence type="ECO:0000313" key="4">
    <source>
        <dbReference type="Proteomes" id="UP000000442"/>
    </source>
</evidence>
<dbReference type="PANTHER" id="PTHR23150:SF19">
    <property type="entry name" value="FORMYLGLYCINE-GENERATING ENZYME"/>
    <property type="match status" value="1"/>
</dbReference>
<organism evidence="3 4">
    <name type="scientific">Desulforapulum autotrophicum (strain ATCC 43914 / DSM 3382 / VKM B-1955 / HRM2)</name>
    <name type="common">Desulfobacterium autotrophicum</name>
    <dbReference type="NCBI Taxonomy" id="177437"/>
    <lineage>
        <taxon>Bacteria</taxon>
        <taxon>Pseudomonadati</taxon>
        <taxon>Thermodesulfobacteriota</taxon>
        <taxon>Desulfobacteria</taxon>
        <taxon>Desulfobacterales</taxon>
        <taxon>Desulfobacteraceae</taxon>
        <taxon>Desulforapulum</taxon>
    </lineage>
</organism>
<dbReference type="OrthoDB" id="9806479at2"/>
<dbReference type="KEGG" id="dat:HRM2_34090"/>
<dbReference type="InterPro" id="IPR011646">
    <property type="entry name" value="KAP_P-loop"/>
</dbReference>
<dbReference type="InterPro" id="IPR051043">
    <property type="entry name" value="Sulfatase_Mod_Factor_Kinase"/>
</dbReference>
<dbReference type="RefSeq" id="WP_015905245.1">
    <property type="nucleotide sequence ID" value="NC_012108.1"/>
</dbReference>
<dbReference type="InterPro" id="IPR027417">
    <property type="entry name" value="P-loop_NTPase"/>
</dbReference>
<feature type="domain" description="KAP NTPase" evidence="2">
    <location>
        <begin position="23"/>
        <end position="316"/>
    </location>
</feature>
<dbReference type="InterPro" id="IPR042095">
    <property type="entry name" value="SUMF_sf"/>
</dbReference>
<reference evidence="3 4" key="1">
    <citation type="journal article" date="2009" name="Environ. Microbiol.">
        <title>Genome sequence of Desulfobacterium autotrophicum HRM2, a marine sulfate reducer oxidizing organic carbon completely to carbon dioxide.</title>
        <authorList>
            <person name="Strittmatter A.W."/>
            <person name="Liesegang H."/>
            <person name="Rabus R."/>
            <person name="Decker I."/>
            <person name="Amann J."/>
            <person name="Andres S."/>
            <person name="Henne A."/>
            <person name="Fricke W.F."/>
            <person name="Martinez-Arias R."/>
            <person name="Bartels D."/>
            <person name="Goesmann A."/>
            <person name="Krause L."/>
            <person name="Puehler A."/>
            <person name="Klenk H.P."/>
            <person name="Richter M."/>
            <person name="Schuler M."/>
            <person name="Gloeckner F.O."/>
            <person name="Meyerdierks A."/>
            <person name="Gottschalk G."/>
            <person name="Amann R."/>
        </authorList>
    </citation>
    <scope>NUCLEOTIDE SEQUENCE [LARGE SCALE GENOMIC DNA]</scope>
    <source>
        <strain evidence="4">ATCC 43914 / DSM 3382 / HRM2</strain>
    </source>
</reference>
<dbReference type="eggNOG" id="COG1262">
    <property type="taxonomic scope" value="Bacteria"/>
</dbReference>
<dbReference type="InterPro" id="IPR005532">
    <property type="entry name" value="SUMF_dom"/>
</dbReference>
<dbReference type="InterPro" id="IPR016187">
    <property type="entry name" value="CTDL_fold"/>
</dbReference>
<dbReference type="HOGENOM" id="CLU_412646_0_0_7"/>
<dbReference type="EMBL" id="CP001087">
    <property type="protein sequence ID" value="ACN16484.1"/>
    <property type="molecule type" value="Genomic_DNA"/>
</dbReference>
<dbReference type="Gene3D" id="3.40.50.300">
    <property type="entry name" value="P-loop containing nucleotide triphosphate hydrolases"/>
    <property type="match status" value="1"/>
</dbReference>
<dbReference type="Proteomes" id="UP000000442">
    <property type="component" value="Chromosome"/>
</dbReference>
<dbReference type="eggNOG" id="COG4928">
    <property type="taxonomic scope" value="Bacteria"/>
</dbReference>
<dbReference type="SUPFAM" id="SSF56436">
    <property type="entry name" value="C-type lectin-like"/>
    <property type="match status" value="1"/>
</dbReference>
<feature type="domain" description="Sulfatase-modifying factor enzyme-like" evidence="1">
    <location>
        <begin position="442"/>
        <end position="662"/>
    </location>
</feature>
<dbReference type="STRING" id="177437.HRM2_34090"/>
<gene>
    <name evidence="3" type="ordered locus">HRM2_34090</name>
</gene>
<protein>
    <submittedName>
        <fullName evidence="3">Uncharacterized protein</fullName>
    </submittedName>
</protein>
<proteinExistence type="predicted"/>
<evidence type="ECO:0000313" key="3">
    <source>
        <dbReference type="EMBL" id="ACN16484.1"/>
    </source>
</evidence>
<name>C0QMG7_DESAH</name>
<dbReference type="Gene3D" id="3.90.1580.10">
    <property type="entry name" value="paralog of FGE (formylglycine-generating enzyme)"/>
    <property type="match status" value="1"/>
</dbReference>
<dbReference type="SUPFAM" id="SSF52540">
    <property type="entry name" value="P-loop containing nucleoside triphosphate hydrolases"/>
    <property type="match status" value="1"/>
</dbReference>
<dbReference type="Pfam" id="PF07693">
    <property type="entry name" value="KAP_NTPase"/>
    <property type="match status" value="1"/>
</dbReference>
<sequence>MDSIPVQIISDAPQKREADFGFAAYVDTIADLIAFEENQTPLVIGVYGKWGSGKTTLMKSIAHKLDTDEKYQGGTPYRNSKTVWFQAWKYKDEDEILAALIEQIFKAMAKDGFFTGCRAQIEKLTEGINTPKLFTSLIKKITTLDISEFFQDPAYKKFTGFYDVFEDFFTRLIWTYLSWRPQKNQCETHGEKKGVLAVFIDDLDRCPREKIVSVLETLKLFMDQKGCVFIIGADNDIIIKALEKTYHGDAERFMDKIVQVTFNLPKIPTEDFAPFLKKIGNEFGKGIETYLPLVIPAMENNPRNIKRFINDLNLLKGLVANKGIDILPEDLLLWNVIEKGFRPFSLALKEQGGFNTLSAMHEKIDTAREKNIELPAMAEDDSLAIPDSLVSYFREMTLVRIVDSFRPEKKGLKQLVTLARIVETPKKEENRKGQRPGEDKRVLIPAGTFIYQENQTQRLNYDYEMDLYPVTNHRFDRFVKAGGYGKKDFWDDKGWQWRETKHIDQPQYWEDKAYNDPEQPVVGVSWYEADAYARWMTKFRDDGYTCKLPDEVEWERAARGDGGNVYPWGNTFDPDKCNSAESNIGKPSRVSVYPNGVSPYGCYDMAGNVWEWTSSFYDNKENRFFLRGGSFDGGSDYCRCAARSNYYDPGNRSFFIGFRCVRIKR</sequence>
<evidence type="ECO:0000259" key="2">
    <source>
        <dbReference type="Pfam" id="PF07693"/>
    </source>
</evidence>
<evidence type="ECO:0000259" key="1">
    <source>
        <dbReference type="Pfam" id="PF03781"/>
    </source>
</evidence>
<accession>C0QMG7</accession>
<dbReference type="Pfam" id="PF03781">
    <property type="entry name" value="FGE-sulfatase"/>
    <property type="match status" value="1"/>
</dbReference>
<dbReference type="PANTHER" id="PTHR23150">
    <property type="entry name" value="SULFATASE MODIFYING FACTOR 1, 2"/>
    <property type="match status" value="1"/>
</dbReference>
<dbReference type="AlphaFoldDB" id="C0QMG7"/>
<dbReference type="GO" id="GO:0120147">
    <property type="term" value="F:formylglycine-generating oxidase activity"/>
    <property type="evidence" value="ECO:0007669"/>
    <property type="project" value="TreeGrafter"/>
</dbReference>